<organism evidence="1 2">
    <name type="scientific">Parascaris univalens</name>
    <name type="common">Nematode worm</name>
    <dbReference type="NCBI Taxonomy" id="6257"/>
    <lineage>
        <taxon>Eukaryota</taxon>
        <taxon>Metazoa</taxon>
        <taxon>Ecdysozoa</taxon>
        <taxon>Nematoda</taxon>
        <taxon>Chromadorea</taxon>
        <taxon>Rhabditida</taxon>
        <taxon>Spirurina</taxon>
        <taxon>Ascaridomorpha</taxon>
        <taxon>Ascaridoidea</taxon>
        <taxon>Ascarididae</taxon>
        <taxon>Parascaris</taxon>
    </lineage>
</organism>
<proteinExistence type="predicted"/>
<sequence>TEGTGGRRAKQSLTRLHTELLRSHNCTLPSGQEGAFARIGAQLSRWSWVSLRQKLGQLRPVSSKRVIRGHEPVRCLFVVK</sequence>
<dbReference type="WBParaSite" id="PgR022X_g064_t01">
    <property type="protein sequence ID" value="PgR022X_g064_t01"/>
    <property type="gene ID" value="PgR022X_g064"/>
</dbReference>
<dbReference type="Proteomes" id="UP000887569">
    <property type="component" value="Unplaced"/>
</dbReference>
<accession>A0A915B3F9</accession>
<keyword evidence="1" id="KW-1185">Reference proteome</keyword>
<evidence type="ECO:0000313" key="1">
    <source>
        <dbReference type="Proteomes" id="UP000887569"/>
    </source>
</evidence>
<dbReference type="AlphaFoldDB" id="A0A915B3F9"/>
<name>A0A915B3F9_PARUN</name>
<reference evidence="2" key="1">
    <citation type="submission" date="2022-11" db="UniProtKB">
        <authorList>
            <consortium name="WormBaseParasite"/>
        </authorList>
    </citation>
    <scope>IDENTIFICATION</scope>
</reference>
<evidence type="ECO:0000313" key="2">
    <source>
        <dbReference type="WBParaSite" id="PgR022X_g064_t01"/>
    </source>
</evidence>
<protein>
    <submittedName>
        <fullName evidence="2">Uncharacterized protein</fullName>
    </submittedName>
</protein>